<evidence type="ECO:0000256" key="2">
    <source>
        <dbReference type="SAM" id="SignalP"/>
    </source>
</evidence>
<evidence type="ECO:0008006" key="5">
    <source>
        <dbReference type="Google" id="ProtNLM"/>
    </source>
</evidence>
<dbReference type="Proteomes" id="UP000256257">
    <property type="component" value="Unassembled WGS sequence"/>
</dbReference>
<evidence type="ECO:0000313" key="3">
    <source>
        <dbReference type="EMBL" id="REC43367.1"/>
    </source>
</evidence>
<keyword evidence="4" id="KW-1185">Reference proteome</keyword>
<reference evidence="3 4" key="1">
    <citation type="submission" date="2018-06" db="EMBL/GenBank/DDBJ databases">
        <title>Novel Chryseobacterium species.</title>
        <authorList>
            <person name="Newman J."/>
            <person name="Hugo C."/>
            <person name="Oosthuizen L."/>
            <person name="Charimba G."/>
        </authorList>
    </citation>
    <scope>NUCLEOTIDE SEQUENCE [LARGE SCALE GENOMIC DNA]</scope>
    <source>
        <strain evidence="3 4">7_F195</strain>
    </source>
</reference>
<dbReference type="SUPFAM" id="SSF50242">
    <property type="entry name" value="TIMP-like"/>
    <property type="match status" value="1"/>
</dbReference>
<sequence>MKFRILVLCLLLSAKFLACKCNGDPTLKSSFERADFVFIGEIDQITEMPSGFKTAQNILSRVKINKIYKSDYDDGFYQQAATLFGSPLNSCDVLFSEKGKYLIFAYHDQRTGFLYSDHCLVQKKEDQLSPAEFKELESLSNAHKKQTENMSTDNEIVTDLITNDSASEGQIKDLRKEISGLSIQNNRYKIMIYSSVFVMVMLLAALIVLQKKNKK</sequence>
<dbReference type="InterPro" id="IPR008993">
    <property type="entry name" value="TIMP-like_OB-fold"/>
</dbReference>
<organism evidence="3 4">
    <name type="scientific">Chryseobacterium pennipullorum</name>
    <dbReference type="NCBI Taxonomy" id="2258963"/>
    <lineage>
        <taxon>Bacteria</taxon>
        <taxon>Pseudomonadati</taxon>
        <taxon>Bacteroidota</taxon>
        <taxon>Flavobacteriia</taxon>
        <taxon>Flavobacteriales</taxon>
        <taxon>Weeksellaceae</taxon>
        <taxon>Chryseobacterium group</taxon>
        <taxon>Chryseobacterium</taxon>
    </lineage>
</organism>
<proteinExistence type="predicted"/>
<protein>
    <recommendedName>
        <fullName evidence="5">Tissue inhibitor of metalloproteinase</fullName>
    </recommendedName>
</protein>
<feature type="transmembrane region" description="Helical" evidence="1">
    <location>
        <begin position="190"/>
        <end position="209"/>
    </location>
</feature>
<accession>A0A3D9AQU4</accession>
<comment type="caution">
    <text evidence="3">The sequence shown here is derived from an EMBL/GenBank/DDBJ whole genome shotgun (WGS) entry which is preliminary data.</text>
</comment>
<gene>
    <name evidence="3" type="ORF">DRF67_19395</name>
</gene>
<keyword evidence="2" id="KW-0732">Signal</keyword>
<feature type="chain" id="PRO_5017662756" description="Tissue inhibitor of metalloproteinase" evidence="2">
    <location>
        <begin position="21"/>
        <end position="215"/>
    </location>
</feature>
<dbReference type="OrthoDB" id="1260598at2"/>
<feature type="signal peptide" evidence="2">
    <location>
        <begin position="1"/>
        <end position="20"/>
    </location>
</feature>
<dbReference type="RefSeq" id="WP_115929956.1">
    <property type="nucleotide sequence ID" value="NZ_QNVV01000024.1"/>
</dbReference>
<name>A0A3D9AQU4_9FLAO</name>
<evidence type="ECO:0000256" key="1">
    <source>
        <dbReference type="SAM" id="Phobius"/>
    </source>
</evidence>
<evidence type="ECO:0000313" key="4">
    <source>
        <dbReference type="Proteomes" id="UP000256257"/>
    </source>
</evidence>
<dbReference type="AlphaFoldDB" id="A0A3D9AQU4"/>
<keyword evidence="1" id="KW-0472">Membrane</keyword>
<dbReference type="EMBL" id="QNVV01000024">
    <property type="protein sequence ID" value="REC43367.1"/>
    <property type="molecule type" value="Genomic_DNA"/>
</dbReference>
<dbReference type="Gene3D" id="2.40.50.120">
    <property type="match status" value="1"/>
</dbReference>
<keyword evidence="1" id="KW-1133">Transmembrane helix</keyword>
<keyword evidence="1" id="KW-0812">Transmembrane</keyword>